<proteinExistence type="predicted"/>
<protein>
    <submittedName>
        <fullName evidence="2">13408_t:CDS:1</fullName>
    </submittedName>
</protein>
<accession>A0A9N8V9E6</accession>
<comment type="caution">
    <text evidence="2">The sequence shown here is derived from an EMBL/GenBank/DDBJ whole genome shotgun (WGS) entry which is preliminary data.</text>
</comment>
<gene>
    <name evidence="2" type="ORF">FCALED_LOCUS1075</name>
</gene>
<evidence type="ECO:0000313" key="2">
    <source>
        <dbReference type="EMBL" id="CAG8448540.1"/>
    </source>
</evidence>
<dbReference type="AlphaFoldDB" id="A0A9N8V9E6"/>
<sequence length="65" mass="7572">MKKAHETVIGFLNYEQLLFRSSQKIKDFLWIEGENDETSQSMTTRMVYSPNGPKGTKFTKKARDI</sequence>
<keyword evidence="3" id="KW-1185">Reference proteome</keyword>
<evidence type="ECO:0000313" key="3">
    <source>
        <dbReference type="Proteomes" id="UP000789570"/>
    </source>
</evidence>
<evidence type="ECO:0000256" key="1">
    <source>
        <dbReference type="SAM" id="MobiDB-lite"/>
    </source>
</evidence>
<feature type="region of interest" description="Disordered" evidence="1">
    <location>
        <begin position="40"/>
        <end position="65"/>
    </location>
</feature>
<organism evidence="2 3">
    <name type="scientific">Funneliformis caledonium</name>
    <dbReference type="NCBI Taxonomy" id="1117310"/>
    <lineage>
        <taxon>Eukaryota</taxon>
        <taxon>Fungi</taxon>
        <taxon>Fungi incertae sedis</taxon>
        <taxon>Mucoromycota</taxon>
        <taxon>Glomeromycotina</taxon>
        <taxon>Glomeromycetes</taxon>
        <taxon>Glomerales</taxon>
        <taxon>Glomeraceae</taxon>
        <taxon>Funneliformis</taxon>
    </lineage>
</organism>
<dbReference type="Proteomes" id="UP000789570">
    <property type="component" value="Unassembled WGS sequence"/>
</dbReference>
<name>A0A9N8V9E6_9GLOM</name>
<dbReference type="EMBL" id="CAJVPQ010000126">
    <property type="protein sequence ID" value="CAG8448540.1"/>
    <property type="molecule type" value="Genomic_DNA"/>
</dbReference>
<reference evidence="2" key="1">
    <citation type="submission" date="2021-06" db="EMBL/GenBank/DDBJ databases">
        <authorList>
            <person name="Kallberg Y."/>
            <person name="Tangrot J."/>
            <person name="Rosling A."/>
        </authorList>
    </citation>
    <scope>NUCLEOTIDE SEQUENCE</scope>
    <source>
        <strain evidence="2">UK204</strain>
    </source>
</reference>